<dbReference type="InterPro" id="IPR022635">
    <property type="entry name" value="DNA_polIII_beta_C"/>
</dbReference>
<comment type="similarity">
    <text evidence="2 10">Belongs to the beta sliding clamp family.</text>
</comment>
<dbReference type="Pfam" id="PF02768">
    <property type="entry name" value="DNA_pol3_beta_3"/>
    <property type="match status" value="1"/>
</dbReference>
<evidence type="ECO:0000313" key="14">
    <source>
        <dbReference type="EMBL" id="ATF25974.1"/>
    </source>
</evidence>
<dbReference type="Gene3D" id="3.70.10.10">
    <property type="match status" value="1"/>
</dbReference>
<keyword evidence="9" id="KW-0238">DNA-binding</keyword>
<dbReference type="GO" id="GO:0003677">
    <property type="term" value="F:DNA binding"/>
    <property type="evidence" value="ECO:0007669"/>
    <property type="project" value="UniProtKB-UniRule"/>
</dbReference>
<dbReference type="Pfam" id="PF00712">
    <property type="entry name" value="DNA_pol3_beta"/>
    <property type="match status" value="1"/>
</dbReference>
<dbReference type="CDD" id="cd00140">
    <property type="entry name" value="beta_clamp"/>
    <property type="match status" value="1"/>
</dbReference>
<dbReference type="GO" id="GO:0006271">
    <property type="term" value="P:DNA strand elongation involved in DNA replication"/>
    <property type="evidence" value="ECO:0007669"/>
    <property type="project" value="TreeGrafter"/>
</dbReference>
<evidence type="ECO:0000256" key="8">
    <source>
        <dbReference type="ARBA" id="ARBA00022932"/>
    </source>
</evidence>
<keyword evidence="15" id="KW-1185">Reference proteome</keyword>
<keyword evidence="5 10" id="KW-0808">Transferase</keyword>
<dbReference type="PANTHER" id="PTHR30478">
    <property type="entry name" value="DNA POLYMERASE III SUBUNIT BETA"/>
    <property type="match status" value="1"/>
</dbReference>
<proteinExistence type="inferred from homology"/>
<dbReference type="InterPro" id="IPR001001">
    <property type="entry name" value="DNA_polIII_beta"/>
</dbReference>
<dbReference type="InterPro" id="IPR022634">
    <property type="entry name" value="DNA_polIII_beta_N"/>
</dbReference>
<accession>A0A1D2L0G4</accession>
<dbReference type="Pfam" id="PF02767">
    <property type="entry name" value="DNA_pol3_beta_2"/>
    <property type="match status" value="1"/>
</dbReference>
<dbReference type="OrthoDB" id="8421503at2"/>
<evidence type="ECO:0000256" key="7">
    <source>
        <dbReference type="ARBA" id="ARBA00022705"/>
    </source>
</evidence>
<keyword evidence="8 10" id="KW-0239">DNA-directed DNA polymerase</keyword>
<evidence type="ECO:0000256" key="4">
    <source>
        <dbReference type="ARBA" id="ARBA00022490"/>
    </source>
</evidence>
<dbReference type="PANTHER" id="PTHR30478:SF0">
    <property type="entry name" value="BETA SLIDING CLAMP"/>
    <property type="match status" value="1"/>
</dbReference>
<dbReference type="SMART" id="SM00480">
    <property type="entry name" value="POL3Bc"/>
    <property type="match status" value="1"/>
</dbReference>
<dbReference type="PIRSF" id="PIRSF000804">
    <property type="entry name" value="DNA_pol_III_b"/>
    <property type="match status" value="1"/>
</dbReference>
<feature type="domain" description="DNA polymerase III beta sliding clamp C-terminal" evidence="13">
    <location>
        <begin position="254"/>
        <end position="367"/>
    </location>
</feature>
<evidence type="ECO:0000256" key="5">
    <source>
        <dbReference type="ARBA" id="ARBA00022679"/>
    </source>
</evidence>
<name>A0A1D2L0G4_BROTH</name>
<reference evidence="14 15" key="1">
    <citation type="submission" date="2017-09" db="EMBL/GenBank/DDBJ databases">
        <title>Complete Genome Sequences of Two Strains of the Meat Spoilage Bacterium Brochothrix thermosphacta Isolated from Ground Chicken.</title>
        <authorList>
            <person name="Paoli G.C."/>
            <person name="Wijey C."/>
            <person name="Chen C.-Y."/>
            <person name="Nguyen L."/>
            <person name="Yan X."/>
            <person name="Irwin P.L."/>
        </authorList>
    </citation>
    <scope>NUCLEOTIDE SEQUENCE [LARGE SCALE GENOMIC DNA]</scope>
    <source>
        <strain evidence="14 15">BI</strain>
    </source>
</reference>
<evidence type="ECO:0000259" key="12">
    <source>
        <dbReference type="Pfam" id="PF02767"/>
    </source>
</evidence>
<evidence type="ECO:0000256" key="9">
    <source>
        <dbReference type="ARBA" id="ARBA00023125"/>
    </source>
</evidence>
<evidence type="ECO:0000313" key="15">
    <source>
        <dbReference type="Proteomes" id="UP000243591"/>
    </source>
</evidence>
<protein>
    <recommendedName>
        <fullName evidence="3 10">Beta sliding clamp</fullName>
    </recommendedName>
</protein>
<dbReference type="GO" id="GO:0009360">
    <property type="term" value="C:DNA polymerase III complex"/>
    <property type="evidence" value="ECO:0007669"/>
    <property type="project" value="InterPro"/>
</dbReference>
<dbReference type="AlphaFoldDB" id="A0A1D2L0G4"/>
<dbReference type="EMBL" id="CP023483">
    <property type="protein sequence ID" value="ATF25974.1"/>
    <property type="molecule type" value="Genomic_DNA"/>
</dbReference>
<dbReference type="InterPro" id="IPR022637">
    <property type="entry name" value="DNA_polIII_beta_cen"/>
</dbReference>
<dbReference type="InterPro" id="IPR046938">
    <property type="entry name" value="DNA_clamp_sf"/>
</dbReference>
<comment type="subcellular location">
    <subcellularLocation>
        <location evidence="1 10">Cytoplasm</location>
    </subcellularLocation>
</comment>
<organism evidence="14 15">
    <name type="scientific">Brochothrix thermosphacta</name>
    <name type="common">Microbacterium thermosphactum</name>
    <dbReference type="NCBI Taxonomy" id="2756"/>
    <lineage>
        <taxon>Bacteria</taxon>
        <taxon>Bacillati</taxon>
        <taxon>Bacillota</taxon>
        <taxon>Bacilli</taxon>
        <taxon>Bacillales</taxon>
        <taxon>Listeriaceae</taxon>
        <taxon>Brochothrix</taxon>
    </lineage>
</organism>
<dbReference type="FunFam" id="3.10.150.10:FF:000007">
    <property type="entry name" value="Beta sliding clamp"/>
    <property type="match status" value="1"/>
</dbReference>
<dbReference type="GO" id="GO:0003887">
    <property type="term" value="F:DNA-directed DNA polymerase activity"/>
    <property type="evidence" value="ECO:0007669"/>
    <property type="project" value="UniProtKB-UniRule"/>
</dbReference>
<comment type="subunit">
    <text evidence="10">Forms a ring-shaped head-to-tail homodimer around DNA.</text>
</comment>
<feature type="domain" description="DNA polymerase III beta sliding clamp N-terminal" evidence="11">
    <location>
        <begin position="1"/>
        <end position="127"/>
    </location>
</feature>
<evidence type="ECO:0000256" key="10">
    <source>
        <dbReference type="PIRNR" id="PIRNR000804"/>
    </source>
</evidence>
<dbReference type="NCBIfam" id="TIGR00663">
    <property type="entry name" value="dnan"/>
    <property type="match status" value="1"/>
</dbReference>
<keyword evidence="7 10" id="KW-0235">DNA replication</keyword>
<dbReference type="RefSeq" id="WP_069125009.1">
    <property type="nucleotide sequence ID" value="NZ_CP023483.1"/>
</dbReference>
<dbReference type="Proteomes" id="UP000243591">
    <property type="component" value="Chromosome"/>
</dbReference>
<dbReference type="GO" id="GO:0008408">
    <property type="term" value="F:3'-5' exonuclease activity"/>
    <property type="evidence" value="ECO:0007669"/>
    <property type="project" value="InterPro"/>
</dbReference>
<evidence type="ECO:0000256" key="1">
    <source>
        <dbReference type="ARBA" id="ARBA00004496"/>
    </source>
</evidence>
<keyword evidence="6 10" id="KW-0548">Nucleotidyltransferase</keyword>
<evidence type="ECO:0000256" key="2">
    <source>
        <dbReference type="ARBA" id="ARBA00010752"/>
    </source>
</evidence>
<evidence type="ECO:0000259" key="11">
    <source>
        <dbReference type="Pfam" id="PF00712"/>
    </source>
</evidence>
<keyword evidence="4 10" id="KW-0963">Cytoplasm</keyword>
<dbReference type="STRING" id="2756.BFR44_05895"/>
<evidence type="ECO:0000259" key="13">
    <source>
        <dbReference type="Pfam" id="PF02768"/>
    </source>
</evidence>
<gene>
    <name evidence="14" type="ORF">CNY62_05910</name>
</gene>
<comment type="function">
    <text evidence="10">Confers DNA tethering and processivity to DNA polymerases and other proteins. Acts as a clamp, forming a ring around DNA (a reaction catalyzed by the clamp-loading complex) which diffuses in an ATP-independent manner freely and bidirectionally along dsDNA. Initially characterized for its ability to contact the catalytic subunit of DNA polymerase III (Pol III), a complex, multichain enzyme responsible for most of the replicative synthesis in bacteria; Pol III exhibits 3'-5' exonuclease proofreading activity. The beta chain is required for initiation of replication as well as for processivity of DNA replication.</text>
</comment>
<dbReference type="SUPFAM" id="SSF55979">
    <property type="entry name" value="DNA clamp"/>
    <property type="match status" value="3"/>
</dbReference>
<dbReference type="Gene3D" id="3.10.150.10">
    <property type="entry name" value="DNA Polymerase III, subunit A, domain 2"/>
    <property type="match status" value="1"/>
</dbReference>
<evidence type="ECO:0000256" key="6">
    <source>
        <dbReference type="ARBA" id="ARBA00022695"/>
    </source>
</evidence>
<evidence type="ECO:0000256" key="3">
    <source>
        <dbReference type="ARBA" id="ARBA00021035"/>
    </source>
</evidence>
<dbReference type="GO" id="GO:0005737">
    <property type="term" value="C:cytoplasm"/>
    <property type="evidence" value="ECO:0007669"/>
    <property type="project" value="UniProtKB-SubCell"/>
</dbReference>
<sequence length="381" mass="42180">MKITIKRDYLIQALNEVTRAISSRTAIPILTGIKLTINDEGAILTGSDSDISIEAFIPLEKDDEQLITVEKYGSIVLPSRYVTDIVKRLPNDEVSIEVTEGFQTLITSGTASFTLNGLDANDYPQLPEIGNAPTLKIPADMLKNLIRQTAFAVSTVEVRPVLTGVNWILKEGTLLSIATDSHRLALRKINVDLPEEAKFNIVIPGKSLTELNKILDDTTEKVEVVVNNNQILFKVTDVLFYSRLLEGNYPDTTRLIPTSNTTTVAIAAKSLLQAIDRASLLARDNRNNVIKLVSTDNKEIEISSNSPEVGNVSEDLIPVSFEGESILISFNGKYMIDALRVFENQDVKIEFSGSMHQFVIRPVDHEEGNDILQLITPVRTF</sequence>
<feature type="domain" description="DNA polymerase III beta sliding clamp central" evidence="12">
    <location>
        <begin position="137"/>
        <end position="251"/>
    </location>
</feature>
<dbReference type="KEGG" id="bths:CNY62_05910"/>